<sequence length="894" mass="99190">MASSHRSVTRQNSPVLRKSAALQSALSSHCSSEYLGHPVRRASTEREHEAAPRGRNSQRSSSPGSPAYEEIPPDTHDSFRADSQITCPFPTTPSKSIPGADIAPGQEATKEGAKSPKRKRSSKSAGSLRSGRPKRSKVRSKSGGTFSSSRSASVQGACEQEDHRSEKPLVKASVTPGHDQTTRPSPDFVPEEDARRITIRSPSESQAPEQTELLTESRLRLEYFVLLLGATIAIGVVVILVLRFVSSALASHFTGIVFTGRNDSETSEVHPSARTYCLDAGACKDAYTSVLRESVDANADPCHNFYSYACGGWLRSHEESTAMTAWRQYTNDVIERLRIERVSTRMQSEPVGQAARFLEACLKVGSKVDPGSTAQAEVRDVLAEAGLNWPGRSEHSGLVNTLFFMARRVGLPIFFDVDTGYANGLRALFFRLDSAFQKTVSFLVNMLNSGSLSKCVRVMYRIFVDGVANETRLDEVVSGLKSLAGVLEIYLQASDDRSTVQDIASLNLYAPPVSLEMWASSFRKYFNFEFAELDSTVIYDVRSFSAIFRYVLVHGEAGMKDASGFLGIVAAVSYTSSEIRDVFFGSSKDASFHQEQHCSLSSYMFYGDALNHFFFEKARAELETFAELQELMWKEFPRIIGPNSTLIGDQEPLPRDNHLNAVSEFLQKSELKVFLPRYRSYPNLTKSALRNWIALSEHKRKLGFAYTGVDVWSEHSNCAGQCDATIFKWRLTPYHLTFPWYSPWIHRGILFAGLATRIAAAIFVDYVDRSKSRRERLYEVNQKCLRSVNPELGEAPDVGLQASVAAVLASSALLGGRYGQNIPLVDFGADSRHDVGGMRGSQVFFAFGCYLLCGDEDAERLCNVPLRHSVDFARAFNCKEGTIMNPRHKCRLRV</sequence>
<proteinExistence type="predicted"/>
<reference evidence="1" key="1">
    <citation type="submission" date="2020-05" db="EMBL/GenBank/DDBJ databases">
        <title>Large-scale comparative analyses of tick genomes elucidate their genetic diversity and vector capacities.</title>
        <authorList>
            <person name="Jia N."/>
            <person name="Wang J."/>
            <person name="Shi W."/>
            <person name="Du L."/>
            <person name="Sun Y."/>
            <person name="Zhan W."/>
            <person name="Jiang J."/>
            <person name="Wang Q."/>
            <person name="Zhang B."/>
            <person name="Ji P."/>
            <person name="Sakyi L.B."/>
            <person name="Cui X."/>
            <person name="Yuan T."/>
            <person name="Jiang B."/>
            <person name="Yang W."/>
            <person name="Lam T.T.-Y."/>
            <person name="Chang Q."/>
            <person name="Ding S."/>
            <person name="Wang X."/>
            <person name="Zhu J."/>
            <person name="Ruan X."/>
            <person name="Zhao L."/>
            <person name="Wei J."/>
            <person name="Que T."/>
            <person name="Du C."/>
            <person name="Cheng J."/>
            <person name="Dai P."/>
            <person name="Han X."/>
            <person name="Huang E."/>
            <person name="Gao Y."/>
            <person name="Liu J."/>
            <person name="Shao H."/>
            <person name="Ye R."/>
            <person name="Li L."/>
            <person name="Wei W."/>
            <person name="Wang X."/>
            <person name="Wang C."/>
            <person name="Yang T."/>
            <person name="Huo Q."/>
            <person name="Li W."/>
            <person name="Guo W."/>
            <person name="Chen H."/>
            <person name="Zhou L."/>
            <person name="Ni X."/>
            <person name="Tian J."/>
            <person name="Zhou Y."/>
            <person name="Sheng Y."/>
            <person name="Liu T."/>
            <person name="Pan Y."/>
            <person name="Xia L."/>
            <person name="Li J."/>
            <person name="Zhao F."/>
            <person name="Cao W."/>
        </authorList>
    </citation>
    <scope>NUCLEOTIDE SEQUENCE</scope>
    <source>
        <strain evidence="1">Hyas-2018</strain>
    </source>
</reference>
<evidence type="ECO:0000313" key="1">
    <source>
        <dbReference type="EMBL" id="KAH6921608.1"/>
    </source>
</evidence>
<comment type="caution">
    <text evidence="1">The sequence shown here is derived from an EMBL/GenBank/DDBJ whole genome shotgun (WGS) entry which is preliminary data.</text>
</comment>
<dbReference type="Proteomes" id="UP000821845">
    <property type="component" value="Chromosome 9"/>
</dbReference>
<protein>
    <submittedName>
        <fullName evidence="1">Uncharacterized protein</fullName>
    </submittedName>
</protein>
<gene>
    <name evidence="1" type="ORF">HPB50_003431</name>
</gene>
<dbReference type="EMBL" id="CM023489">
    <property type="protein sequence ID" value="KAH6921608.1"/>
    <property type="molecule type" value="Genomic_DNA"/>
</dbReference>
<organism evidence="1 2">
    <name type="scientific">Hyalomma asiaticum</name>
    <name type="common">Tick</name>
    <dbReference type="NCBI Taxonomy" id="266040"/>
    <lineage>
        <taxon>Eukaryota</taxon>
        <taxon>Metazoa</taxon>
        <taxon>Ecdysozoa</taxon>
        <taxon>Arthropoda</taxon>
        <taxon>Chelicerata</taxon>
        <taxon>Arachnida</taxon>
        <taxon>Acari</taxon>
        <taxon>Parasitiformes</taxon>
        <taxon>Ixodida</taxon>
        <taxon>Ixodoidea</taxon>
        <taxon>Ixodidae</taxon>
        <taxon>Hyalomminae</taxon>
        <taxon>Hyalomma</taxon>
    </lineage>
</organism>
<accession>A0ACB7RHD0</accession>
<name>A0ACB7RHD0_HYAAI</name>
<evidence type="ECO:0000313" key="2">
    <source>
        <dbReference type="Proteomes" id="UP000821845"/>
    </source>
</evidence>
<keyword evidence="2" id="KW-1185">Reference proteome</keyword>